<dbReference type="PANTHER" id="PTHR31728:SF5">
    <property type="entry name" value="OS07G0540200 PROTEIN"/>
    <property type="match status" value="1"/>
</dbReference>
<dbReference type="Proteomes" id="UP001159364">
    <property type="component" value="Linkage Group LG08"/>
</dbReference>
<keyword evidence="2" id="KW-1185">Reference proteome</keyword>
<sequence>MEDFTLHKVAISGPTLASMIQRVSSSVGDVDGLLFGHVTGITPSTLSDDDAVSPDSGSQQLVANVTSFICFHSPLSFYDSLGRVDSSCLRRFTSSPATHHHHFMGWFSARRKTPIRPSMREYSVTRSLSSKSELSFPIKDLETKTRLSPCVFLLFSTPLPEQVIHTHEYRAYQFRTSRGSLEPKPMDIVNIGPAFRGHYGSFSPNSPFPMLNCELRGSMNEDTKVETLDEKKQNSRDQSELDMCAEGFGIGNLRRLIGADASNTTTTLEDLYERMLTKIDTLAREVEISSSKVLEQENHNRKLRHKIARTSVE</sequence>
<reference evidence="1 2" key="1">
    <citation type="submission" date="2021-09" db="EMBL/GenBank/DDBJ databases">
        <title>Genomic insights and catalytic innovation underlie evolution of tropane alkaloids biosynthesis.</title>
        <authorList>
            <person name="Wang Y.-J."/>
            <person name="Tian T."/>
            <person name="Huang J.-P."/>
            <person name="Huang S.-X."/>
        </authorList>
    </citation>
    <scope>NUCLEOTIDE SEQUENCE [LARGE SCALE GENOMIC DNA]</scope>
    <source>
        <strain evidence="1">KIB-2018</strain>
        <tissue evidence="1">Leaf</tissue>
    </source>
</reference>
<dbReference type="Pfam" id="PF21125">
    <property type="entry name" value="MPN_2A_DUB_like"/>
    <property type="match status" value="1"/>
</dbReference>
<organism evidence="1 2">
    <name type="scientific">Erythroxylum novogranatense</name>
    <dbReference type="NCBI Taxonomy" id="1862640"/>
    <lineage>
        <taxon>Eukaryota</taxon>
        <taxon>Viridiplantae</taxon>
        <taxon>Streptophyta</taxon>
        <taxon>Embryophyta</taxon>
        <taxon>Tracheophyta</taxon>
        <taxon>Spermatophyta</taxon>
        <taxon>Magnoliopsida</taxon>
        <taxon>eudicotyledons</taxon>
        <taxon>Gunneridae</taxon>
        <taxon>Pentapetalae</taxon>
        <taxon>rosids</taxon>
        <taxon>fabids</taxon>
        <taxon>Malpighiales</taxon>
        <taxon>Erythroxylaceae</taxon>
        <taxon>Erythroxylum</taxon>
    </lineage>
</organism>
<protein>
    <recommendedName>
        <fullName evidence="3">BRCA1-A complex subunit Abraxas</fullName>
    </recommendedName>
</protein>
<evidence type="ECO:0000313" key="2">
    <source>
        <dbReference type="Proteomes" id="UP001159364"/>
    </source>
</evidence>
<gene>
    <name evidence="1" type="ORF">K2173_008470</name>
</gene>
<dbReference type="EMBL" id="JAIWQS010000008">
    <property type="protein sequence ID" value="KAJ8898969.1"/>
    <property type="molecule type" value="Genomic_DNA"/>
</dbReference>
<evidence type="ECO:0008006" key="3">
    <source>
        <dbReference type="Google" id="ProtNLM"/>
    </source>
</evidence>
<proteinExistence type="predicted"/>
<evidence type="ECO:0000313" key="1">
    <source>
        <dbReference type="EMBL" id="KAJ8898969.1"/>
    </source>
</evidence>
<name>A0AAV8U930_9ROSI</name>
<dbReference type="CDD" id="cd23656">
    <property type="entry name" value="Abraxas_plant"/>
    <property type="match status" value="1"/>
</dbReference>
<dbReference type="GO" id="GO:0005634">
    <property type="term" value="C:nucleus"/>
    <property type="evidence" value="ECO:0007669"/>
    <property type="project" value="TreeGrafter"/>
</dbReference>
<comment type="caution">
    <text evidence="1">The sequence shown here is derived from an EMBL/GenBank/DDBJ whole genome shotgun (WGS) entry which is preliminary data.</text>
</comment>
<dbReference type="InterPro" id="IPR023241">
    <property type="entry name" value="FAM175_plant"/>
</dbReference>
<dbReference type="PRINTS" id="PR02054">
    <property type="entry name" value="FAM175PLANT"/>
</dbReference>
<dbReference type="PANTHER" id="PTHR31728">
    <property type="entry name" value="ABRAXAS FAMILY MEMBER"/>
    <property type="match status" value="1"/>
</dbReference>
<accession>A0AAV8U930</accession>
<dbReference type="GO" id="GO:0031593">
    <property type="term" value="F:polyubiquitin modification-dependent protein binding"/>
    <property type="evidence" value="ECO:0007669"/>
    <property type="project" value="TreeGrafter"/>
</dbReference>
<dbReference type="PRINTS" id="PR02051">
    <property type="entry name" value="PROTEINF175"/>
</dbReference>
<dbReference type="AlphaFoldDB" id="A0AAV8U930"/>
<dbReference type="InterPro" id="IPR023238">
    <property type="entry name" value="FAM175"/>
</dbReference>